<evidence type="ECO:0000256" key="1">
    <source>
        <dbReference type="SAM" id="Coils"/>
    </source>
</evidence>
<dbReference type="OrthoDB" id="7436381at2759"/>
<reference evidence="2 3" key="1">
    <citation type="journal article" date="2020" name="Cell">
        <title>Large-Scale Comparative Analyses of Tick Genomes Elucidate Their Genetic Diversity and Vector Capacities.</title>
        <authorList>
            <consortium name="Tick Genome and Microbiome Consortium (TIGMIC)"/>
            <person name="Jia N."/>
            <person name="Wang J."/>
            <person name="Shi W."/>
            <person name="Du L."/>
            <person name="Sun Y."/>
            <person name="Zhan W."/>
            <person name="Jiang J.F."/>
            <person name="Wang Q."/>
            <person name="Zhang B."/>
            <person name="Ji P."/>
            <person name="Bell-Sakyi L."/>
            <person name="Cui X.M."/>
            <person name="Yuan T.T."/>
            <person name="Jiang B.G."/>
            <person name="Yang W.F."/>
            <person name="Lam T.T."/>
            <person name="Chang Q.C."/>
            <person name="Ding S.J."/>
            <person name="Wang X.J."/>
            <person name="Zhu J.G."/>
            <person name="Ruan X.D."/>
            <person name="Zhao L."/>
            <person name="Wei J.T."/>
            <person name="Ye R.Z."/>
            <person name="Que T.C."/>
            <person name="Du C.H."/>
            <person name="Zhou Y.H."/>
            <person name="Cheng J.X."/>
            <person name="Dai P.F."/>
            <person name="Guo W.B."/>
            <person name="Han X.H."/>
            <person name="Huang E.J."/>
            <person name="Li L.F."/>
            <person name="Wei W."/>
            <person name="Gao Y.C."/>
            <person name="Liu J.Z."/>
            <person name="Shao H.Z."/>
            <person name="Wang X."/>
            <person name="Wang C.C."/>
            <person name="Yang T.C."/>
            <person name="Huo Q.B."/>
            <person name="Li W."/>
            <person name="Chen H.Y."/>
            <person name="Chen S.E."/>
            <person name="Zhou L.G."/>
            <person name="Ni X.B."/>
            <person name="Tian J.H."/>
            <person name="Sheng Y."/>
            <person name="Liu T."/>
            <person name="Pan Y.S."/>
            <person name="Xia L.Y."/>
            <person name="Li J."/>
            <person name="Zhao F."/>
            <person name="Cao W.C."/>
        </authorList>
    </citation>
    <scope>NUCLEOTIDE SEQUENCE [LARGE SCALE GENOMIC DNA]</scope>
    <source>
        <strain evidence="2">HaeL-2018</strain>
    </source>
</reference>
<feature type="coiled-coil region" evidence="1">
    <location>
        <begin position="52"/>
        <end position="86"/>
    </location>
</feature>
<dbReference type="OMA" id="IHEAKSR"/>
<dbReference type="VEuPathDB" id="VectorBase:HLOH_063050"/>
<dbReference type="EMBL" id="JABSTR010003053">
    <property type="protein sequence ID" value="KAH9384757.1"/>
    <property type="molecule type" value="Genomic_DNA"/>
</dbReference>
<proteinExistence type="predicted"/>
<dbReference type="AlphaFoldDB" id="A0A9J6HD67"/>
<protein>
    <submittedName>
        <fullName evidence="2">Uncharacterized protein</fullName>
    </submittedName>
</protein>
<dbReference type="Proteomes" id="UP000821853">
    <property type="component" value="Unassembled WGS sequence"/>
</dbReference>
<keyword evidence="1" id="KW-0175">Coiled coil</keyword>
<sequence>MPTNAELCKRVELLGSAFDQKLNDVVDKVVPAVRERIAGEACSEDADIKTEIEEFHRSLSFMNELLEKLKKENDSLKATNQSLTSRNSIVEKRFSEMEQYSRKSNVEIKVVPSTKGESCVAIVKTIGGKTEFLVSESDLDIVHRVLSKADTPHIIVWFCSRANNAEFLSKARKACLQTKDLGIHEAKSRPVYVNEPLTPENKRLFAKALKLKKKKRLAVPTD</sequence>
<gene>
    <name evidence="2" type="ORF">HPB48_026770</name>
</gene>
<comment type="caution">
    <text evidence="2">The sequence shown here is derived from an EMBL/GenBank/DDBJ whole genome shotgun (WGS) entry which is preliminary data.</text>
</comment>
<evidence type="ECO:0000313" key="3">
    <source>
        <dbReference type="Proteomes" id="UP000821853"/>
    </source>
</evidence>
<organism evidence="2 3">
    <name type="scientific">Haemaphysalis longicornis</name>
    <name type="common">Bush tick</name>
    <dbReference type="NCBI Taxonomy" id="44386"/>
    <lineage>
        <taxon>Eukaryota</taxon>
        <taxon>Metazoa</taxon>
        <taxon>Ecdysozoa</taxon>
        <taxon>Arthropoda</taxon>
        <taxon>Chelicerata</taxon>
        <taxon>Arachnida</taxon>
        <taxon>Acari</taxon>
        <taxon>Parasitiformes</taxon>
        <taxon>Ixodida</taxon>
        <taxon>Ixodoidea</taxon>
        <taxon>Ixodidae</taxon>
        <taxon>Haemaphysalinae</taxon>
        <taxon>Haemaphysalis</taxon>
    </lineage>
</organism>
<accession>A0A9J6HD67</accession>
<keyword evidence="3" id="KW-1185">Reference proteome</keyword>
<name>A0A9J6HD67_HAELO</name>
<evidence type="ECO:0000313" key="2">
    <source>
        <dbReference type="EMBL" id="KAH9384757.1"/>
    </source>
</evidence>